<evidence type="ECO:0000256" key="14">
    <source>
        <dbReference type="SAM" id="Phobius"/>
    </source>
</evidence>
<dbReference type="GO" id="GO:0016132">
    <property type="term" value="P:brassinosteroid biosynthetic process"/>
    <property type="evidence" value="ECO:0007669"/>
    <property type="project" value="TreeGrafter"/>
</dbReference>
<dbReference type="PANTHER" id="PTHR10556">
    <property type="entry name" value="3-OXO-5-ALPHA-STEROID 4-DEHYDROGENASE"/>
    <property type="match status" value="1"/>
</dbReference>
<dbReference type="GO" id="GO:0047751">
    <property type="term" value="F:3-oxo-5-alpha-steroid 4-dehydrogenase (NADP+) activity"/>
    <property type="evidence" value="ECO:0007669"/>
    <property type="project" value="UniProtKB-EC"/>
</dbReference>
<evidence type="ECO:0000256" key="3">
    <source>
        <dbReference type="ARBA" id="ARBA00007742"/>
    </source>
</evidence>
<dbReference type="PANTHER" id="PTHR10556:SF43">
    <property type="entry name" value="STEROID 5-ALPHA-REDUCTASE DET2"/>
    <property type="match status" value="1"/>
</dbReference>
<keyword evidence="7" id="KW-0560">Oxidoreductase</keyword>
<dbReference type="FunFam" id="1.20.120.1630:FF:000002">
    <property type="entry name" value="Steroid 5 alpha-reductase 1"/>
    <property type="match status" value="1"/>
</dbReference>
<feature type="compositionally biased region" description="Basic and acidic residues" evidence="13">
    <location>
        <begin position="316"/>
        <end position="342"/>
    </location>
</feature>
<feature type="region of interest" description="Disordered" evidence="13">
    <location>
        <begin position="255"/>
        <end position="342"/>
    </location>
</feature>
<gene>
    <name evidence="16" type="ORF">V8G54_019707</name>
</gene>
<evidence type="ECO:0000256" key="10">
    <source>
        <dbReference type="ARBA" id="ARBA00048164"/>
    </source>
</evidence>
<keyword evidence="8 14" id="KW-0472">Membrane</keyword>
<dbReference type="Proteomes" id="UP001374535">
    <property type="component" value="Chromosome 6"/>
</dbReference>
<evidence type="ECO:0000259" key="15">
    <source>
        <dbReference type="Pfam" id="PF02544"/>
    </source>
</evidence>
<evidence type="ECO:0000313" key="16">
    <source>
        <dbReference type="EMBL" id="WVZ06361.1"/>
    </source>
</evidence>
<feature type="transmembrane region" description="Helical" evidence="14">
    <location>
        <begin position="148"/>
        <end position="169"/>
    </location>
</feature>
<feature type="compositionally biased region" description="Acidic residues" evidence="13">
    <location>
        <begin position="271"/>
        <end position="315"/>
    </location>
</feature>
<dbReference type="AlphaFoldDB" id="A0AAQ3RVZ9"/>
<keyword evidence="6 14" id="KW-1133">Transmembrane helix</keyword>
<feature type="transmembrane region" description="Helical" evidence="14">
    <location>
        <begin position="12"/>
        <end position="30"/>
    </location>
</feature>
<evidence type="ECO:0000256" key="5">
    <source>
        <dbReference type="ARBA" id="ARBA00022692"/>
    </source>
</evidence>
<dbReference type="GO" id="GO:0016020">
    <property type="term" value="C:membrane"/>
    <property type="evidence" value="ECO:0007669"/>
    <property type="project" value="UniProtKB-SubCell"/>
</dbReference>
<comment type="pathway">
    <text evidence="9">Plant hormone biosynthesis; brassinosteroid biosynthesis.</text>
</comment>
<comment type="similarity">
    <text evidence="3">Belongs to the steroid 5-alpha reductase family.</text>
</comment>
<keyword evidence="5 14" id="KW-0812">Transmembrane</keyword>
<evidence type="ECO:0000256" key="1">
    <source>
        <dbReference type="ARBA" id="ARBA00004141"/>
    </source>
</evidence>
<comment type="subcellular location">
    <subcellularLocation>
        <location evidence="1">Membrane</location>
        <topology evidence="1">Multi-pass membrane protein</topology>
    </subcellularLocation>
</comment>
<dbReference type="PROSITE" id="PS50244">
    <property type="entry name" value="S5A_REDUCTASE"/>
    <property type="match status" value="1"/>
</dbReference>
<evidence type="ECO:0000256" key="7">
    <source>
        <dbReference type="ARBA" id="ARBA00023002"/>
    </source>
</evidence>
<protein>
    <recommendedName>
        <fullName evidence="12">Steroid 5-alpha-reductase DET2</fullName>
        <ecNumber evidence="4">1.3.1.22</ecNumber>
    </recommendedName>
</protein>
<evidence type="ECO:0000313" key="17">
    <source>
        <dbReference type="Proteomes" id="UP001374535"/>
    </source>
</evidence>
<evidence type="ECO:0000256" key="9">
    <source>
        <dbReference type="ARBA" id="ARBA00037910"/>
    </source>
</evidence>
<dbReference type="EMBL" id="CP144695">
    <property type="protein sequence ID" value="WVZ06361.1"/>
    <property type="molecule type" value="Genomic_DNA"/>
</dbReference>
<evidence type="ECO:0000256" key="4">
    <source>
        <dbReference type="ARBA" id="ARBA00012049"/>
    </source>
</evidence>
<dbReference type="Gene3D" id="1.20.120.1630">
    <property type="match status" value="1"/>
</dbReference>
<feature type="transmembrane region" description="Helical" evidence="14">
    <location>
        <begin position="110"/>
        <end position="127"/>
    </location>
</feature>
<dbReference type="EC" id="1.3.1.22" evidence="4"/>
<proteinExistence type="inferred from homology"/>
<comment type="pathway">
    <text evidence="2">Hormone biosynthesis.</text>
</comment>
<name>A0AAQ3RVZ9_VIGMU</name>
<dbReference type="InterPro" id="IPR001104">
    <property type="entry name" value="3-oxo-5_a-steroid_4-DH_C"/>
</dbReference>
<evidence type="ECO:0000256" key="12">
    <source>
        <dbReference type="ARBA" id="ARBA00068774"/>
    </source>
</evidence>
<comment type="catalytic activity">
    <reaction evidence="10">
        <text>a 3-oxo-5alpha-steroid + NADP(+) = a 3-oxo-Delta(4)-steroid + NADPH + H(+)</text>
        <dbReference type="Rhea" id="RHEA:54384"/>
        <dbReference type="ChEBI" id="CHEBI:13601"/>
        <dbReference type="ChEBI" id="CHEBI:15378"/>
        <dbReference type="ChEBI" id="CHEBI:47909"/>
        <dbReference type="ChEBI" id="CHEBI:57783"/>
        <dbReference type="ChEBI" id="CHEBI:58349"/>
        <dbReference type="EC" id="1.3.1.22"/>
    </reaction>
</comment>
<evidence type="ECO:0000256" key="2">
    <source>
        <dbReference type="ARBA" id="ARBA00004972"/>
    </source>
</evidence>
<evidence type="ECO:0000256" key="6">
    <source>
        <dbReference type="ARBA" id="ARBA00022989"/>
    </source>
</evidence>
<evidence type="ECO:0000256" key="13">
    <source>
        <dbReference type="SAM" id="MobiDB-lite"/>
    </source>
</evidence>
<evidence type="ECO:0000256" key="11">
    <source>
        <dbReference type="ARBA" id="ARBA00060577"/>
    </source>
</evidence>
<feature type="transmembrane region" description="Helical" evidence="14">
    <location>
        <begin position="206"/>
        <end position="227"/>
    </location>
</feature>
<dbReference type="InterPro" id="IPR039357">
    <property type="entry name" value="SRD5A/TECR"/>
</dbReference>
<dbReference type="Pfam" id="PF02544">
    <property type="entry name" value="Steroid_dh"/>
    <property type="match status" value="1"/>
</dbReference>
<accession>A0AAQ3RVZ9</accession>
<sequence length="342" mass="39563">MIQDDASLFHNCLLALFLIAPPTFLSLTFLQAPYGKHHRPGWGPNLPPPLAWLLMESPTLWLTLLLFPHGIHSHNPKAQTLITPFLLHYFNRTIIYPLRLLFTPSKRTASGFPLSVALMAFVFNLLNSYLQARSISHYHPHYTSSGFFWFRFFIGLLVFLCGMGINVWADRILLRLKSEGKGYVVPRGGLFDLVACPNYFGEIVEWLGWAVMTWSWAGLGFFLYTFANLGPRARANRRWYLEKFGEDYPKQRKGVEMAAKKSRKRGKSESASDDYNNEYEEVENDYDDDGEEDDFDDDSGEEGDGQNVTDDEDDGTREHSEWKNDEMEQLEKEYRDLHHQEL</sequence>
<keyword evidence="17" id="KW-1185">Reference proteome</keyword>
<comment type="pathway">
    <text evidence="11">Steroid biosynthesis.</text>
</comment>
<reference evidence="16 17" key="1">
    <citation type="journal article" date="2023" name="Life. Sci Alliance">
        <title>Evolutionary insights into 3D genome organization and epigenetic landscape of Vigna mungo.</title>
        <authorList>
            <person name="Junaid A."/>
            <person name="Singh B."/>
            <person name="Bhatia S."/>
        </authorList>
    </citation>
    <scope>NUCLEOTIDE SEQUENCE [LARGE SCALE GENOMIC DNA]</scope>
    <source>
        <strain evidence="16">Urdbean</strain>
    </source>
</reference>
<feature type="domain" description="3-oxo-5-alpha-steroid 4-dehydrogenase C-terminal" evidence="15">
    <location>
        <begin position="112"/>
        <end position="253"/>
    </location>
</feature>
<organism evidence="16 17">
    <name type="scientific">Vigna mungo</name>
    <name type="common">Black gram</name>
    <name type="synonym">Phaseolus mungo</name>
    <dbReference type="NCBI Taxonomy" id="3915"/>
    <lineage>
        <taxon>Eukaryota</taxon>
        <taxon>Viridiplantae</taxon>
        <taxon>Streptophyta</taxon>
        <taxon>Embryophyta</taxon>
        <taxon>Tracheophyta</taxon>
        <taxon>Spermatophyta</taxon>
        <taxon>Magnoliopsida</taxon>
        <taxon>eudicotyledons</taxon>
        <taxon>Gunneridae</taxon>
        <taxon>Pentapetalae</taxon>
        <taxon>rosids</taxon>
        <taxon>fabids</taxon>
        <taxon>Fabales</taxon>
        <taxon>Fabaceae</taxon>
        <taxon>Papilionoideae</taxon>
        <taxon>50 kb inversion clade</taxon>
        <taxon>NPAAA clade</taxon>
        <taxon>indigoferoid/millettioid clade</taxon>
        <taxon>Phaseoleae</taxon>
        <taxon>Vigna</taxon>
    </lineage>
</organism>
<evidence type="ECO:0000256" key="8">
    <source>
        <dbReference type="ARBA" id="ARBA00023136"/>
    </source>
</evidence>